<organism evidence="3 4">
    <name type="scientific">Aureococcus anophagefferens</name>
    <name type="common">Harmful bloom alga</name>
    <dbReference type="NCBI Taxonomy" id="44056"/>
    <lineage>
        <taxon>Eukaryota</taxon>
        <taxon>Sar</taxon>
        <taxon>Stramenopiles</taxon>
        <taxon>Ochrophyta</taxon>
        <taxon>Pelagophyceae</taxon>
        <taxon>Pelagomonadales</taxon>
        <taxon>Pelagomonadaceae</taxon>
        <taxon>Aureococcus</taxon>
    </lineage>
</organism>
<evidence type="ECO:0000256" key="1">
    <source>
        <dbReference type="SAM" id="MobiDB-lite"/>
    </source>
</evidence>
<feature type="compositionally biased region" description="Acidic residues" evidence="1">
    <location>
        <begin position="390"/>
        <end position="399"/>
    </location>
</feature>
<sequence>MYSMHAILALAVGAAAFGSSSTSSEDFESIEATLDHVEEMVRFRVQALPQTPASQPLHTAPRGLQPHLHAVRAHRHHDARHGGVDPDDYSTLDDYQLPMRRRLEDGESLGVLGLGSADLNLFERAGFVVPFDWECQTGTSGGVYPENNTYSEDGYWYGGFECPSALLSDGELVDGLGGQLLRGRRRRLALYDDGESYSANVTEVTGSDITVTYSDDDTSTYDLTESGNVVQTASGADCVRDLRLVDARHGGLLDGRVHFKPDNAERTVYINEQVEYEYETDIDRRLSTAEAVLGDIDLTLPIDPRGSSRRVAEPYVRAVDGALRGGAEPVRPPAFLAAAVAAPGEARWVSAAAARGGDLVRARAADDAFFFEPHEAPRPPARVPFKPTFDDGDGDDDDLKYEPPARDEHDNPYPLQQLGLMVRKLCRGERLPEWEDDAPEPLDVAPPPKLPAPPLAALPLRARSARALRVHDGADATRPRLDLRAALSGAVDEDDAAARRRAYVFDEDRPSLATAALLNEPLRSGVGAPLERALEDADRFFDGDVAAFPRFKAAVTRAVANLAAALDSDPRSPSLRGLLADLDWDGRFFVEEPPRLS</sequence>
<name>A0ABR1FIF0_AURAN</name>
<gene>
    <name evidence="3" type="ORF">SO694_00072051</name>
</gene>
<keyword evidence="4" id="KW-1185">Reference proteome</keyword>
<evidence type="ECO:0000313" key="3">
    <source>
        <dbReference type="EMBL" id="KAK7231378.1"/>
    </source>
</evidence>
<comment type="caution">
    <text evidence="3">The sequence shown here is derived from an EMBL/GenBank/DDBJ whole genome shotgun (WGS) entry which is preliminary data.</text>
</comment>
<feature type="compositionally biased region" description="Basic and acidic residues" evidence="1">
    <location>
        <begin position="400"/>
        <end position="411"/>
    </location>
</feature>
<dbReference type="EMBL" id="JBBJCI010000416">
    <property type="protein sequence ID" value="KAK7231378.1"/>
    <property type="molecule type" value="Genomic_DNA"/>
</dbReference>
<dbReference type="Proteomes" id="UP001363151">
    <property type="component" value="Unassembled WGS sequence"/>
</dbReference>
<evidence type="ECO:0000313" key="4">
    <source>
        <dbReference type="Proteomes" id="UP001363151"/>
    </source>
</evidence>
<proteinExistence type="predicted"/>
<feature type="chain" id="PRO_5045082732" evidence="2">
    <location>
        <begin position="17"/>
        <end position="597"/>
    </location>
</feature>
<keyword evidence="2" id="KW-0732">Signal</keyword>
<accession>A0ABR1FIF0</accession>
<feature type="region of interest" description="Disordered" evidence="1">
    <location>
        <begin position="373"/>
        <end position="413"/>
    </location>
</feature>
<feature type="signal peptide" evidence="2">
    <location>
        <begin position="1"/>
        <end position="16"/>
    </location>
</feature>
<evidence type="ECO:0000256" key="2">
    <source>
        <dbReference type="SAM" id="SignalP"/>
    </source>
</evidence>
<protein>
    <submittedName>
        <fullName evidence="3">Uncharacterized protein</fullName>
    </submittedName>
</protein>
<reference evidence="3 4" key="1">
    <citation type="submission" date="2024-03" db="EMBL/GenBank/DDBJ databases">
        <title>Aureococcus anophagefferens CCMP1851 and Kratosvirus quantuckense: Draft genome of a second virus-susceptible host strain in the model system.</title>
        <authorList>
            <person name="Chase E."/>
            <person name="Truchon A.R."/>
            <person name="Schepens W."/>
            <person name="Wilhelm S.W."/>
        </authorList>
    </citation>
    <scope>NUCLEOTIDE SEQUENCE [LARGE SCALE GENOMIC DNA]</scope>
    <source>
        <strain evidence="3 4">CCMP1851</strain>
    </source>
</reference>